<dbReference type="PANTHER" id="PTHR45913">
    <property type="entry name" value="EPM2A-INTERACTING PROTEIN 1"/>
    <property type="match status" value="1"/>
</dbReference>
<dbReference type="SUPFAM" id="SSF53098">
    <property type="entry name" value="Ribonuclease H-like"/>
    <property type="match status" value="1"/>
</dbReference>
<evidence type="ECO:0000313" key="1">
    <source>
        <dbReference type="EMBL" id="KAJ8887035.1"/>
    </source>
</evidence>
<evidence type="ECO:0008006" key="3">
    <source>
        <dbReference type="Google" id="ProtNLM"/>
    </source>
</evidence>
<comment type="caution">
    <text evidence="1">The sequence shown here is derived from an EMBL/GenBank/DDBJ whole genome shotgun (WGS) entry which is preliminary data.</text>
</comment>
<dbReference type="Proteomes" id="UP001159363">
    <property type="component" value="Chromosome X"/>
</dbReference>
<gene>
    <name evidence="1" type="ORF">PR048_013250</name>
</gene>
<dbReference type="EMBL" id="JARBHB010000004">
    <property type="protein sequence ID" value="KAJ8887035.1"/>
    <property type="molecule type" value="Genomic_DNA"/>
</dbReference>
<sequence>MVHNASQQKSNGLRASYNISLLIAKSGKPNTIGEELILPAVMKRRIDEMAENVEDTLCSTLKTTECALQLDESTLPGNESLLLAYVRFVKDESLKQEFLFARQLKTDTKGQSIFIVVEEFFQEKEIPLINILTCVTYGAPSMTCCYNGFVAYMKKLVPYIFTIYCVIHRQHLVVKNLSGHLHNSLHTIITALMLSMIDFSGNSVLKMMKTLNIWCFIPNVVEFLKTQMFCSVMSSKKSSMIFIVYLSELFAKFNEINVQLQGNDTTLIKAKFVISALIAKLTLFKRNVGRRQLYQFPTLSELEHTVLGYKVYCDHLGMLHKYMSERFEDLIIMEIPDWVINPFSDTEKVAVLEEELIELQNDIELKPKFKKSYEEFCLQKEIPDHYPVIWRVVKKLLVAFPTSYLVERGFSVINVLLSKQRNPLQITWCDDLRLMLSDFNQTLGNWYPSIKPIHRIK</sequence>
<organism evidence="1 2">
    <name type="scientific">Dryococelus australis</name>
    <dbReference type="NCBI Taxonomy" id="614101"/>
    <lineage>
        <taxon>Eukaryota</taxon>
        <taxon>Metazoa</taxon>
        <taxon>Ecdysozoa</taxon>
        <taxon>Arthropoda</taxon>
        <taxon>Hexapoda</taxon>
        <taxon>Insecta</taxon>
        <taxon>Pterygota</taxon>
        <taxon>Neoptera</taxon>
        <taxon>Polyneoptera</taxon>
        <taxon>Phasmatodea</taxon>
        <taxon>Verophasmatodea</taxon>
        <taxon>Anareolatae</taxon>
        <taxon>Phasmatidae</taxon>
        <taxon>Eurycanthinae</taxon>
        <taxon>Dryococelus</taxon>
    </lineage>
</organism>
<keyword evidence="2" id="KW-1185">Reference proteome</keyword>
<dbReference type="PANTHER" id="PTHR45913:SF22">
    <property type="entry name" value="SCAN BOX DOMAIN-CONTAINING PROTEIN"/>
    <property type="match status" value="1"/>
</dbReference>
<proteinExistence type="predicted"/>
<dbReference type="InterPro" id="IPR012337">
    <property type="entry name" value="RNaseH-like_sf"/>
</dbReference>
<feature type="non-terminal residue" evidence="1">
    <location>
        <position position="457"/>
    </location>
</feature>
<protein>
    <recommendedName>
        <fullName evidence="3">Transposase</fullName>
    </recommendedName>
</protein>
<accession>A0ABQ9HSD3</accession>
<evidence type="ECO:0000313" key="2">
    <source>
        <dbReference type="Proteomes" id="UP001159363"/>
    </source>
</evidence>
<reference evidence="1 2" key="1">
    <citation type="submission" date="2023-02" db="EMBL/GenBank/DDBJ databases">
        <title>LHISI_Scaffold_Assembly.</title>
        <authorList>
            <person name="Stuart O.P."/>
            <person name="Cleave R."/>
            <person name="Magrath M.J.L."/>
            <person name="Mikheyev A.S."/>
        </authorList>
    </citation>
    <scope>NUCLEOTIDE SEQUENCE [LARGE SCALE GENOMIC DNA]</scope>
    <source>
        <strain evidence="1">Daus_M_001</strain>
        <tissue evidence="1">Leg muscle</tissue>
    </source>
</reference>
<name>A0ABQ9HSD3_9NEOP</name>